<dbReference type="CDD" id="cd10322">
    <property type="entry name" value="SLC5sbd"/>
    <property type="match status" value="1"/>
</dbReference>
<evidence type="ECO:0000256" key="8">
    <source>
        <dbReference type="RuleBase" id="RU362091"/>
    </source>
</evidence>
<sequence length="471" mass="49394">MHALFVMGYIALMIVIGLHFSRRKVHNDSDFIVAGRSLSTMVLTATLLATFVGSGSIVGGASFVFQYGPGAAIFFFAGTPIAALVVYFLLAAKMRRSEATTIPGLIEVRFGSTARTLASLIILLAYVGIVSYQFTGAGQALNLAFGLPVWQGVLISAAIMIGLATMGGLVSVAYTDYMSAVIIFGSMLLAVPLVLMPLGGLERLYTSLPQMQQTLLGGLSPWQALSYFLPLFLLILGDQNLFQRFAAARDPATARKAAMGLVIASIACTSLITLLVCATRVLYPDITPSTAMMTLAQQGLPTVVGGLLLASIVALLLTTGNSYLLSASASLTQDILGGLFRIRIAPHRALLANRLTVVALGVLAWVLGAFFPSVLAMQMYSYGMYGAAITPVFLAALLWPRATPAGALAAMTVGGAVTLVWEIALGKPMGWNSVLVAMPLATLTMVAVSLIKRPSHSAGAFTTGNGESSLD</sequence>
<name>A0A240UP96_9GAMM</name>
<dbReference type="RefSeq" id="WP_086900110.1">
    <property type="nucleotide sequence ID" value="NZ_CP021358.1"/>
</dbReference>
<gene>
    <name evidence="9" type="ORF">B9H00_07370</name>
</gene>
<evidence type="ECO:0000313" key="9">
    <source>
        <dbReference type="EMBL" id="ART62893.1"/>
    </source>
</evidence>
<dbReference type="PROSITE" id="PS50283">
    <property type="entry name" value="NA_SOLUT_SYMP_3"/>
    <property type="match status" value="1"/>
</dbReference>
<evidence type="ECO:0000256" key="4">
    <source>
        <dbReference type="ARBA" id="ARBA00022692"/>
    </source>
</evidence>
<dbReference type="OrthoDB" id="9789704at2"/>
<accession>A0A240UP96</accession>
<dbReference type="PANTHER" id="PTHR48086">
    <property type="entry name" value="SODIUM/PROLINE SYMPORTER-RELATED"/>
    <property type="match status" value="1"/>
</dbReference>
<dbReference type="PANTHER" id="PTHR48086:SF7">
    <property type="entry name" value="SODIUM-SOLUTE SYMPORTER-RELATED"/>
    <property type="match status" value="1"/>
</dbReference>
<dbReference type="Gene3D" id="1.20.1730.10">
    <property type="entry name" value="Sodium/glucose cotransporter"/>
    <property type="match status" value="1"/>
</dbReference>
<dbReference type="Proteomes" id="UP000194457">
    <property type="component" value="Chromosome"/>
</dbReference>
<proteinExistence type="inferred from homology"/>
<keyword evidence="4" id="KW-0812">Transmembrane</keyword>
<evidence type="ECO:0000256" key="2">
    <source>
        <dbReference type="ARBA" id="ARBA00006434"/>
    </source>
</evidence>
<dbReference type="AlphaFoldDB" id="A0A240UP96"/>
<evidence type="ECO:0000256" key="6">
    <source>
        <dbReference type="ARBA" id="ARBA00022989"/>
    </source>
</evidence>
<evidence type="ECO:0000256" key="1">
    <source>
        <dbReference type="ARBA" id="ARBA00004141"/>
    </source>
</evidence>
<dbReference type="EMBL" id="CP021358">
    <property type="protein sequence ID" value="ART62893.1"/>
    <property type="molecule type" value="Genomic_DNA"/>
</dbReference>
<evidence type="ECO:0000256" key="7">
    <source>
        <dbReference type="ARBA" id="ARBA00023136"/>
    </source>
</evidence>
<dbReference type="GO" id="GO:0015293">
    <property type="term" value="F:symporter activity"/>
    <property type="evidence" value="ECO:0007669"/>
    <property type="project" value="UniProtKB-KW"/>
</dbReference>
<keyword evidence="7" id="KW-0472">Membrane</keyword>
<keyword evidence="6" id="KW-1133">Transmembrane helix</keyword>
<evidence type="ECO:0000313" key="10">
    <source>
        <dbReference type="Proteomes" id="UP000194457"/>
    </source>
</evidence>
<protein>
    <submittedName>
        <fullName evidence="9">Sodium:proline symporter</fullName>
    </submittedName>
</protein>
<comment type="similarity">
    <text evidence="2 8">Belongs to the sodium:solute symporter (SSF) (TC 2.A.21) family.</text>
</comment>
<reference evidence="9 10" key="1">
    <citation type="submission" date="2017-05" db="EMBL/GenBank/DDBJ databases">
        <authorList>
            <person name="Song R."/>
            <person name="Chenine A.L."/>
            <person name="Ruprecht R.M."/>
        </authorList>
    </citation>
    <scope>NUCLEOTIDE SEQUENCE [LARGE SCALE GENOMIC DNA]</scope>
    <source>
        <strain evidence="9">SW32</strain>
    </source>
</reference>
<dbReference type="GO" id="GO:0005886">
    <property type="term" value="C:plasma membrane"/>
    <property type="evidence" value="ECO:0007669"/>
    <property type="project" value="TreeGrafter"/>
</dbReference>
<dbReference type="KEGG" id="kma:B9H00_07370"/>
<evidence type="ECO:0000256" key="5">
    <source>
        <dbReference type="ARBA" id="ARBA00022847"/>
    </source>
</evidence>
<dbReference type="InterPro" id="IPR050277">
    <property type="entry name" value="Sodium:Solute_Symporter"/>
</dbReference>
<keyword evidence="5" id="KW-0769">Symport</keyword>
<keyword evidence="10" id="KW-1185">Reference proteome</keyword>
<evidence type="ECO:0000256" key="3">
    <source>
        <dbReference type="ARBA" id="ARBA00022448"/>
    </source>
</evidence>
<organism evidence="9 10">
    <name type="scientific">Kushneria marisflavi</name>
    <dbReference type="NCBI Taxonomy" id="157779"/>
    <lineage>
        <taxon>Bacteria</taxon>
        <taxon>Pseudomonadati</taxon>
        <taxon>Pseudomonadota</taxon>
        <taxon>Gammaproteobacteria</taxon>
        <taxon>Oceanospirillales</taxon>
        <taxon>Halomonadaceae</taxon>
        <taxon>Kushneria</taxon>
    </lineage>
</organism>
<keyword evidence="3" id="KW-0813">Transport</keyword>
<dbReference type="InterPro" id="IPR001734">
    <property type="entry name" value="Na/solute_symporter"/>
</dbReference>
<dbReference type="InterPro" id="IPR038377">
    <property type="entry name" value="Na/Glc_symporter_sf"/>
</dbReference>
<dbReference type="Pfam" id="PF00474">
    <property type="entry name" value="SSF"/>
    <property type="match status" value="1"/>
</dbReference>
<comment type="subcellular location">
    <subcellularLocation>
        <location evidence="1">Membrane</location>
        <topology evidence="1">Multi-pass membrane protein</topology>
    </subcellularLocation>
</comment>